<keyword evidence="7 8" id="KW-0472">Membrane</keyword>
<evidence type="ECO:0000256" key="2">
    <source>
        <dbReference type="ARBA" id="ARBA00009212"/>
    </source>
</evidence>
<dbReference type="RefSeq" id="WP_014807287.1">
    <property type="nucleotide sequence ID" value="NZ_DAONBL010000023.1"/>
</dbReference>
<evidence type="ECO:0000256" key="4">
    <source>
        <dbReference type="ARBA" id="ARBA00022475"/>
    </source>
</evidence>
<evidence type="ECO:0000256" key="5">
    <source>
        <dbReference type="ARBA" id="ARBA00022692"/>
    </source>
</evidence>
<evidence type="ECO:0000256" key="7">
    <source>
        <dbReference type="ARBA" id="ARBA00023136"/>
    </source>
</evidence>
<keyword evidence="5 8" id="KW-0812">Transmembrane</keyword>
<proteinExistence type="inferred from homology"/>
<reference evidence="9 10" key="1">
    <citation type="submission" date="2016-11" db="EMBL/GenBank/DDBJ databases">
        <authorList>
            <person name="Varghese N."/>
            <person name="Submissions S."/>
        </authorList>
    </citation>
    <scope>NUCLEOTIDE SEQUENCE [LARGE SCALE GENOMIC DNA]</scope>
    <source>
        <strain evidence="9 10">DSM 20664</strain>
    </source>
</reference>
<dbReference type="Pfam" id="PF04066">
    <property type="entry name" value="MrpF_PhaF"/>
    <property type="match status" value="1"/>
</dbReference>
<dbReference type="EMBL" id="FSQZ01000001">
    <property type="protein sequence ID" value="SIN75165.1"/>
    <property type="molecule type" value="Genomic_DNA"/>
</dbReference>
<keyword evidence="6 8" id="KW-1133">Transmembrane helix</keyword>
<keyword evidence="10" id="KW-1185">Reference proteome</keyword>
<dbReference type="PANTHER" id="PTHR34702">
    <property type="entry name" value="NA(+)/H(+) ANTIPORTER SUBUNIT F1"/>
    <property type="match status" value="1"/>
</dbReference>
<keyword evidence="3" id="KW-0813">Transport</keyword>
<dbReference type="Proteomes" id="UP000185093">
    <property type="component" value="Unassembled WGS sequence"/>
</dbReference>
<feature type="transmembrane region" description="Helical" evidence="8">
    <location>
        <begin position="59"/>
        <end position="80"/>
    </location>
</feature>
<evidence type="ECO:0000256" key="1">
    <source>
        <dbReference type="ARBA" id="ARBA00004651"/>
    </source>
</evidence>
<evidence type="ECO:0000313" key="9">
    <source>
        <dbReference type="EMBL" id="SIN75165.1"/>
    </source>
</evidence>
<evidence type="ECO:0000313" key="10">
    <source>
        <dbReference type="Proteomes" id="UP000185093"/>
    </source>
</evidence>
<keyword evidence="4" id="KW-1003">Cell membrane</keyword>
<accession>A0ABY1JEW0</accession>
<comment type="subcellular location">
    <subcellularLocation>
        <location evidence="1">Cell membrane</location>
        <topology evidence="1">Multi-pass membrane protein</topology>
    </subcellularLocation>
</comment>
<sequence length="84" mass="9123">MSTFVFAFLILSVSVFSMSVRLVMGPTVPDRVVALDTMNTFVVAMMIILGAVYDSIVMVDIAIVYAALSFVGTLFIARYIEGGF</sequence>
<gene>
    <name evidence="9" type="ORF">SAMN05444368_1703</name>
</gene>
<evidence type="ECO:0000256" key="3">
    <source>
        <dbReference type="ARBA" id="ARBA00022448"/>
    </source>
</evidence>
<evidence type="ECO:0000256" key="8">
    <source>
        <dbReference type="SAM" id="Phobius"/>
    </source>
</evidence>
<dbReference type="NCBIfam" id="NF009242">
    <property type="entry name" value="PRK12599.1-1"/>
    <property type="match status" value="1"/>
</dbReference>
<name>A0ABY1JEW0_9BACT</name>
<comment type="similarity">
    <text evidence="2">Belongs to the CPA3 antiporters (TC 2.A.63) subunit F family.</text>
</comment>
<dbReference type="PANTHER" id="PTHR34702:SF1">
    <property type="entry name" value="NA(+)_H(+) ANTIPORTER SUBUNIT F"/>
    <property type="match status" value="1"/>
</dbReference>
<organism evidence="9 10">
    <name type="scientific">Acetomicrobium flavidum</name>
    <dbReference type="NCBI Taxonomy" id="49896"/>
    <lineage>
        <taxon>Bacteria</taxon>
        <taxon>Thermotogati</taxon>
        <taxon>Synergistota</taxon>
        <taxon>Synergistia</taxon>
        <taxon>Synergistales</taxon>
        <taxon>Acetomicrobiaceae</taxon>
        <taxon>Acetomicrobium</taxon>
    </lineage>
</organism>
<evidence type="ECO:0000256" key="6">
    <source>
        <dbReference type="ARBA" id="ARBA00022989"/>
    </source>
</evidence>
<comment type="caution">
    <text evidence="9">The sequence shown here is derived from an EMBL/GenBank/DDBJ whole genome shotgun (WGS) entry which is preliminary data.</text>
</comment>
<protein>
    <submittedName>
        <fullName evidence="9">Membrane bound hydrogenase subunit mbhB</fullName>
    </submittedName>
</protein>
<feature type="transmembrane region" description="Helical" evidence="8">
    <location>
        <begin position="33"/>
        <end position="52"/>
    </location>
</feature>
<dbReference type="InterPro" id="IPR007208">
    <property type="entry name" value="MrpF/PhaF-like"/>
</dbReference>